<name>A0ABP6LR55_9MICC</name>
<reference evidence="6" key="1">
    <citation type="journal article" date="2019" name="Int. J. Syst. Evol. Microbiol.">
        <title>The Global Catalogue of Microorganisms (GCM) 10K type strain sequencing project: providing services to taxonomists for standard genome sequencing and annotation.</title>
        <authorList>
            <consortium name="The Broad Institute Genomics Platform"/>
            <consortium name="The Broad Institute Genome Sequencing Center for Infectious Disease"/>
            <person name="Wu L."/>
            <person name="Ma J."/>
        </authorList>
    </citation>
    <scope>NUCLEOTIDE SEQUENCE [LARGE SCALE GENOMIC DNA]</scope>
    <source>
        <strain evidence="6">JCM 14309</strain>
    </source>
</reference>
<feature type="compositionally biased region" description="Low complexity" evidence="1">
    <location>
        <begin position="181"/>
        <end position="194"/>
    </location>
</feature>
<feature type="region of interest" description="Disordered" evidence="1">
    <location>
        <begin position="1"/>
        <end position="22"/>
    </location>
</feature>
<feature type="domain" description="WYL" evidence="2">
    <location>
        <begin position="592"/>
        <end position="656"/>
    </location>
</feature>
<comment type="caution">
    <text evidence="5">The sequence shown here is derived from an EMBL/GenBank/DDBJ whole genome shotgun (WGS) entry which is preliminary data.</text>
</comment>
<dbReference type="InterPro" id="IPR043839">
    <property type="entry name" value="PafC_HTH"/>
</dbReference>
<dbReference type="PROSITE" id="PS52050">
    <property type="entry name" value="WYL"/>
    <property type="match status" value="1"/>
</dbReference>
<evidence type="ECO:0000259" key="2">
    <source>
        <dbReference type="Pfam" id="PF13280"/>
    </source>
</evidence>
<evidence type="ECO:0000259" key="3">
    <source>
        <dbReference type="Pfam" id="PF19187"/>
    </source>
</evidence>
<proteinExistence type="predicted"/>
<protein>
    <recommendedName>
        <fullName evidence="7">WYL domain-containing protein</fullName>
    </recommendedName>
</protein>
<feature type="region of interest" description="Disordered" evidence="1">
    <location>
        <begin position="764"/>
        <end position="783"/>
    </location>
</feature>
<dbReference type="Pfam" id="PF13280">
    <property type="entry name" value="WYL"/>
    <property type="match status" value="2"/>
</dbReference>
<feature type="region of interest" description="Disordered" evidence="1">
    <location>
        <begin position="181"/>
        <end position="201"/>
    </location>
</feature>
<dbReference type="Proteomes" id="UP001500236">
    <property type="component" value="Unassembled WGS sequence"/>
</dbReference>
<gene>
    <name evidence="5" type="ORF">GCM10010529_07890</name>
</gene>
<organism evidence="5 6">
    <name type="scientific">Nesterenkonia aethiopica</name>
    <dbReference type="NCBI Taxonomy" id="269144"/>
    <lineage>
        <taxon>Bacteria</taxon>
        <taxon>Bacillati</taxon>
        <taxon>Actinomycetota</taxon>
        <taxon>Actinomycetes</taxon>
        <taxon>Micrococcales</taxon>
        <taxon>Micrococcaceae</taxon>
        <taxon>Nesterenkonia</taxon>
    </lineage>
</organism>
<sequence length="783" mass="84986">MVGYRHRSRGGPDRIGAEGQGGFVYGTTPHAPEAERQDAFADTGVSRALSLAATLIDAAPVGLSKAEIRERVEHYRPEGETSREAFEQQFNRDKRTLRRLGIDITSLGSEDEGRDGHGGDHDFRYVIDPEAHGLPPLRIPADEVIALRHAELLWSGTRAQAAIRQAAGALTALQASEPAGDRAAAAATADPEAAQVPGALPPPASVRLGLADDHVLDHLGTLADSLTTAAVAFTYSPRGRHRAQQRRTVPLGVGSRGGWYLVGHDLDRDAVRVYRLDRIRGDITRLTAPDDSIRTVLEQIADGRIDPPQVTREQLETLGPAHGTETVELEADADVAATFLPHARHDPVSSEASHDEAVRLTVETTLHDSFLGKIAVALPRVRVLSGERLTALVRRHLEAVRRAHRDSPVPAEELRAPRTSTTNDAGAKIARVMSMAAYLHATGGARASDLLERYSITPRQLHRDLLSLQQSAAFDSAQFGHYIDIDPELPLTRRVFEKQLLAEDPVIRIALPGPRLQDTLGRPLRLTAPQALSVLIALEGLIASQDPDTEPVRQAAARLRDRIRAIVPAELDATAAELSVAWQSADEFGHEAVLRKALDGEHAVELLYEDVQNRRTRRVVDPVTLLHDGARTYLRAWCRSVEGERNFLLGRVLDLTPMPDTPLSDQARALATEPARRPEVPRRRDDELVILRFAPSAAADADAWAPVREVWGEDGARTVEVALRSGSIAVDLALRSGGDVTVLQPEELAGEVVRRAERGLAALGDGASSSVEYPGGQTKGRTP</sequence>
<dbReference type="Pfam" id="PF19187">
    <property type="entry name" value="HTH_PafC"/>
    <property type="match status" value="1"/>
</dbReference>
<dbReference type="PANTHER" id="PTHR34580">
    <property type="match status" value="1"/>
</dbReference>
<dbReference type="EMBL" id="BAAAVT010000004">
    <property type="protein sequence ID" value="GAA3056426.1"/>
    <property type="molecule type" value="Genomic_DNA"/>
</dbReference>
<dbReference type="RefSeq" id="WP_344685524.1">
    <property type="nucleotide sequence ID" value="NZ_BAAAVT010000004.1"/>
</dbReference>
<dbReference type="InterPro" id="IPR057727">
    <property type="entry name" value="WCX_dom"/>
</dbReference>
<feature type="domain" description="WYL" evidence="2">
    <location>
        <begin position="229"/>
        <end position="280"/>
    </location>
</feature>
<feature type="domain" description="PafC HTH" evidence="3">
    <location>
        <begin position="428"/>
        <end position="560"/>
    </location>
</feature>
<evidence type="ECO:0000313" key="5">
    <source>
        <dbReference type="EMBL" id="GAA3056426.1"/>
    </source>
</evidence>
<keyword evidence="6" id="KW-1185">Reference proteome</keyword>
<evidence type="ECO:0000259" key="4">
    <source>
        <dbReference type="Pfam" id="PF25583"/>
    </source>
</evidence>
<evidence type="ECO:0008006" key="7">
    <source>
        <dbReference type="Google" id="ProtNLM"/>
    </source>
</evidence>
<accession>A0ABP6LR55</accession>
<evidence type="ECO:0000313" key="6">
    <source>
        <dbReference type="Proteomes" id="UP001500236"/>
    </source>
</evidence>
<feature type="domain" description="WCX" evidence="4">
    <location>
        <begin position="688"/>
        <end position="758"/>
    </location>
</feature>
<evidence type="ECO:0000256" key="1">
    <source>
        <dbReference type="SAM" id="MobiDB-lite"/>
    </source>
</evidence>
<dbReference type="InterPro" id="IPR026881">
    <property type="entry name" value="WYL_dom"/>
</dbReference>
<dbReference type="InterPro" id="IPR051534">
    <property type="entry name" value="CBASS_pafABC_assoc_protein"/>
</dbReference>
<dbReference type="PANTHER" id="PTHR34580:SF1">
    <property type="entry name" value="PROTEIN PAFC"/>
    <property type="match status" value="1"/>
</dbReference>
<dbReference type="Pfam" id="PF25583">
    <property type="entry name" value="WCX"/>
    <property type="match status" value="1"/>
</dbReference>